<organism evidence="2 3">
    <name type="scientific">Ruthenibacterium lactatiformans</name>
    <dbReference type="NCBI Taxonomy" id="1550024"/>
    <lineage>
        <taxon>Bacteria</taxon>
        <taxon>Bacillati</taxon>
        <taxon>Bacillota</taxon>
        <taxon>Clostridia</taxon>
        <taxon>Eubacteriales</taxon>
        <taxon>Oscillospiraceae</taxon>
        <taxon>Ruthenibacterium</taxon>
    </lineage>
</organism>
<proteinExistence type="predicted"/>
<feature type="domain" description="KilA-N" evidence="1">
    <location>
        <begin position="1"/>
        <end position="137"/>
    </location>
</feature>
<evidence type="ECO:0000259" key="1">
    <source>
        <dbReference type="PROSITE" id="PS51301"/>
    </source>
</evidence>
<dbReference type="Pfam" id="PF04383">
    <property type="entry name" value="KilA-N"/>
    <property type="match status" value="1"/>
</dbReference>
<sequence length="275" mass="32030">MDKLVVRGTEINVQWNLKRDDFLSLTDIAKIKDNDNPRYIIQNWMRNRNTIEFLGVWETLYNPDFNRVEFDAFRTQAGLNSFVMTPQKWVETTNAIGIISKAGRYGGTYAHKEIAFEFASWISVEFKLYLVKEFERLKTEEMKQLGWDIKRNLAKINYRIHTDAIKENLIPQELSVRQMSIIYANEADVLNMALFGMTAKQWRDAHPDLKGNIRDYANVSQLVCLSNLENLNAVFINEGMTQMKRLEKLNAIAISQMKILTEDHRILQLEAAKDS</sequence>
<comment type="caution">
    <text evidence="2">The sequence shown here is derived from an EMBL/GenBank/DDBJ whole genome shotgun (WGS) entry which is preliminary data.</text>
</comment>
<gene>
    <name evidence="2" type="ORF">FYJ76_16910</name>
</gene>
<dbReference type="InterPro" id="IPR018004">
    <property type="entry name" value="KilA/APSES_HTH"/>
</dbReference>
<dbReference type="RefSeq" id="WP_134107067.1">
    <property type="nucleotide sequence ID" value="NZ_JAFHCI010000026.1"/>
</dbReference>
<evidence type="ECO:0000313" key="3">
    <source>
        <dbReference type="Proteomes" id="UP000431913"/>
    </source>
</evidence>
<dbReference type="AlphaFoldDB" id="A0A6I2U749"/>
<accession>A0A6I2U749</accession>
<name>A0A6I2U749_9FIRM</name>
<protein>
    <submittedName>
        <fullName evidence="2">KilA-N domain-containing protein</fullName>
    </submittedName>
</protein>
<dbReference type="Proteomes" id="UP000431913">
    <property type="component" value="Unassembled WGS sequence"/>
</dbReference>
<dbReference type="EMBL" id="VUNJ01000040">
    <property type="protein sequence ID" value="MST93592.1"/>
    <property type="molecule type" value="Genomic_DNA"/>
</dbReference>
<dbReference type="SMART" id="SM01252">
    <property type="entry name" value="KilA-N"/>
    <property type="match status" value="1"/>
</dbReference>
<reference evidence="2 3" key="1">
    <citation type="submission" date="2019-08" db="EMBL/GenBank/DDBJ databases">
        <title>In-depth cultivation of the pig gut microbiome towards novel bacterial diversity and tailored functional studies.</title>
        <authorList>
            <person name="Wylensek D."/>
            <person name="Hitch T.C.A."/>
            <person name="Clavel T."/>
        </authorList>
    </citation>
    <scope>NUCLEOTIDE SEQUENCE [LARGE SCALE GENOMIC DNA]</scope>
    <source>
        <strain evidence="2 3">WCA3-601-WT-6J</strain>
    </source>
</reference>
<dbReference type="PROSITE" id="PS51301">
    <property type="entry name" value="KILA_N"/>
    <property type="match status" value="1"/>
</dbReference>
<evidence type="ECO:0000313" key="2">
    <source>
        <dbReference type="EMBL" id="MST93592.1"/>
    </source>
</evidence>
<dbReference type="InterPro" id="IPR017880">
    <property type="entry name" value="KilA_N"/>
</dbReference>